<evidence type="ECO:0000313" key="1">
    <source>
        <dbReference type="EMBL" id="KIO03365.1"/>
    </source>
</evidence>
<gene>
    <name evidence="1" type="ORF">M404DRAFT_89549</name>
</gene>
<dbReference type="STRING" id="870435.A0A0C3NR98"/>
<reference evidence="2" key="2">
    <citation type="submission" date="2015-01" db="EMBL/GenBank/DDBJ databases">
        <title>Evolutionary Origins and Diversification of the Mycorrhizal Mutualists.</title>
        <authorList>
            <consortium name="DOE Joint Genome Institute"/>
            <consortium name="Mycorrhizal Genomics Consortium"/>
            <person name="Kohler A."/>
            <person name="Kuo A."/>
            <person name="Nagy L.G."/>
            <person name="Floudas D."/>
            <person name="Copeland A."/>
            <person name="Barry K.W."/>
            <person name="Cichocki N."/>
            <person name="Veneault-Fourrey C."/>
            <person name="LaButti K."/>
            <person name="Lindquist E.A."/>
            <person name="Lipzen A."/>
            <person name="Lundell T."/>
            <person name="Morin E."/>
            <person name="Murat C."/>
            <person name="Riley R."/>
            <person name="Ohm R."/>
            <person name="Sun H."/>
            <person name="Tunlid A."/>
            <person name="Henrissat B."/>
            <person name="Grigoriev I.V."/>
            <person name="Hibbett D.S."/>
            <person name="Martin F."/>
        </authorList>
    </citation>
    <scope>NUCLEOTIDE SEQUENCE [LARGE SCALE GENOMIC DNA]</scope>
    <source>
        <strain evidence="2">Marx 270</strain>
    </source>
</reference>
<dbReference type="EMBL" id="KN831976">
    <property type="protein sequence ID" value="KIO03365.1"/>
    <property type="molecule type" value="Genomic_DNA"/>
</dbReference>
<feature type="non-terminal residue" evidence="1">
    <location>
        <position position="92"/>
    </location>
</feature>
<accession>A0A0C3NR98</accession>
<protein>
    <submittedName>
        <fullName evidence="1">Uncharacterized protein</fullName>
    </submittedName>
</protein>
<evidence type="ECO:0000313" key="2">
    <source>
        <dbReference type="Proteomes" id="UP000054217"/>
    </source>
</evidence>
<organism evidence="1 2">
    <name type="scientific">Pisolithus tinctorius Marx 270</name>
    <dbReference type="NCBI Taxonomy" id="870435"/>
    <lineage>
        <taxon>Eukaryota</taxon>
        <taxon>Fungi</taxon>
        <taxon>Dikarya</taxon>
        <taxon>Basidiomycota</taxon>
        <taxon>Agaricomycotina</taxon>
        <taxon>Agaricomycetes</taxon>
        <taxon>Agaricomycetidae</taxon>
        <taxon>Boletales</taxon>
        <taxon>Sclerodermatineae</taxon>
        <taxon>Pisolithaceae</taxon>
        <taxon>Pisolithus</taxon>
    </lineage>
</organism>
<dbReference type="HOGENOM" id="CLU_179723_0_0_1"/>
<sequence length="92" mass="10186">EAEFLHQFTGPQPGKLFINRGDEGCYAFALHVDFFNPEGMHQHGVTISSGIISMACLNLPLDICYKPENLYLAAGIIPGPKQPSLEKLNHYI</sequence>
<dbReference type="OrthoDB" id="3269221at2759"/>
<dbReference type="Proteomes" id="UP000054217">
    <property type="component" value="Unassembled WGS sequence"/>
</dbReference>
<dbReference type="InParanoid" id="A0A0C3NR98"/>
<dbReference type="AlphaFoldDB" id="A0A0C3NR98"/>
<name>A0A0C3NR98_PISTI</name>
<keyword evidence="2" id="KW-1185">Reference proteome</keyword>
<reference evidence="1 2" key="1">
    <citation type="submission" date="2014-04" db="EMBL/GenBank/DDBJ databases">
        <authorList>
            <consortium name="DOE Joint Genome Institute"/>
            <person name="Kuo A."/>
            <person name="Kohler A."/>
            <person name="Costa M.D."/>
            <person name="Nagy L.G."/>
            <person name="Floudas D."/>
            <person name="Copeland A."/>
            <person name="Barry K.W."/>
            <person name="Cichocki N."/>
            <person name="Veneault-Fourrey C."/>
            <person name="LaButti K."/>
            <person name="Lindquist E.A."/>
            <person name="Lipzen A."/>
            <person name="Lundell T."/>
            <person name="Morin E."/>
            <person name="Murat C."/>
            <person name="Sun H."/>
            <person name="Tunlid A."/>
            <person name="Henrissat B."/>
            <person name="Grigoriev I.V."/>
            <person name="Hibbett D.S."/>
            <person name="Martin F."/>
            <person name="Nordberg H.P."/>
            <person name="Cantor M.N."/>
            <person name="Hua S.X."/>
        </authorList>
    </citation>
    <scope>NUCLEOTIDE SEQUENCE [LARGE SCALE GENOMIC DNA]</scope>
    <source>
        <strain evidence="1 2">Marx 270</strain>
    </source>
</reference>
<feature type="non-terminal residue" evidence="1">
    <location>
        <position position="1"/>
    </location>
</feature>
<proteinExistence type="predicted"/>